<keyword evidence="3" id="KW-1133">Transmembrane helix</keyword>
<dbReference type="InterPro" id="IPR000620">
    <property type="entry name" value="EamA_dom"/>
</dbReference>
<name>A0A1I2RE44_9CORY</name>
<organism evidence="5 6">
    <name type="scientific">Corynebacterium spheniscorum</name>
    <dbReference type="NCBI Taxonomy" id="185761"/>
    <lineage>
        <taxon>Bacteria</taxon>
        <taxon>Bacillati</taxon>
        <taxon>Actinomycetota</taxon>
        <taxon>Actinomycetes</taxon>
        <taxon>Mycobacteriales</taxon>
        <taxon>Corynebacteriaceae</taxon>
        <taxon>Corynebacterium</taxon>
    </lineage>
</organism>
<dbReference type="RefSeq" id="WP_223845866.1">
    <property type="nucleotide sequence ID" value="NZ_FOPJ01000003.1"/>
</dbReference>
<gene>
    <name evidence="5" type="ORF">SAMN05660282_00762</name>
</gene>
<dbReference type="AlphaFoldDB" id="A0A1I2RE44"/>
<proteinExistence type="inferred from homology"/>
<dbReference type="Pfam" id="PF00892">
    <property type="entry name" value="EamA"/>
    <property type="match status" value="1"/>
</dbReference>
<feature type="transmembrane region" description="Helical" evidence="3">
    <location>
        <begin position="169"/>
        <end position="188"/>
    </location>
</feature>
<comment type="similarity">
    <text evidence="1">Belongs to the EamA transporter family.</text>
</comment>
<feature type="transmembrane region" description="Helical" evidence="3">
    <location>
        <begin position="208"/>
        <end position="231"/>
    </location>
</feature>
<feature type="transmembrane region" description="Helical" evidence="3">
    <location>
        <begin position="243"/>
        <end position="264"/>
    </location>
</feature>
<feature type="transmembrane region" description="Helical" evidence="3">
    <location>
        <begin position="7"/>
        <end position="28"/>
    </location>
</feature>
<feature type="transmembrane region" description="Helical" evidence="3">
    <location>
        <begin position="34"/>
        <end position="51"/>
    </location>
</feature>
<feature type="domain" description="EamA" evidence="4">
    <location>
        <begin position="137"/>
        <end position="285"/>
    </location>
</feature>
<dbReference type="STRING" id="185761.SAMN05660282_00762"/>
<dbReference type="SUPFAM" id="SSF103481">
    <property type="entry name" value="Multidrug resistance efflux transporter EmrE"/>
    <property type="match status" value="1"/>
</dbReference>
<protein>
    <submittedName>
        <fullName evidence="5">Inner membrane transporter RhtA</fullName>
    </submittedName>
</protein>
<feature type="transmembrane region" description="Helical" evidence="3">
    <location>
        <begin position="139"/>
        <end position="157"/>
    </location>
</feature>
<keyword evidence="3" id="KW-0812">Transmembrane</keyword>
<sequence>MNRWAPLLMMLAGVSVYTGAALAIGLFNVAPPSLVAWLRIATAAVLMVIILRPHPRYWLGRSGATACLFGIATLAMNLTFYEAIARIPLGTAVAIEFFGPVAVAAIGATGFRRRIAPIIAFIGVVIISGATWATSHTGVLLACLTAFFWACYVILGAKVSASAKVGLPVAMSWAAILFLPLAIWWWPADISPVLDVYPGFIAAFPQLAHPWLLLIGMAFCLGILSAIIPYTSDQIILKMAGPAAFSLLLALSPVMAAIMDTILFHHIPSIWEFLGIALVVFAVALGSDFTPRRPRTPKTTRRTRRTPKTTRCKQLQ</sequence>
<evidence type="ECO:0000259" key="4">
    <source>
        <dbReference type="Pfam" id="PF00892"/>
    </source>
</evidence>
<feature type="transmembrane region" description="Helical" evidence="3">
    <location>
        <begin position="115"/>
        <end position="133"/>
    </location>
</feature>
<reference evidence="5 6" key="1">
    <citation type="submission" date="2016-10" db="EMBL/GenBank/DDBJ databases">
        <authorList>
            <person name="de Groot N.N."/>
        </authorList>
    </citation>
    <scope>NUCLEOTIDE SEQUENCE [LARGE SCALE GENOMIC DNA]</scope>
    <source>
        <strain>J11</strain>
        <strain evidence="6">PG 39</strain>
    </source>
</reference>
<feature type="transmembrane region" description="Helical" evidence="3">
    <location>
        <begin position="87"/>
        <end position="108"/>
    </location>
</feature>
<accession>A0A1I2RE44</accession>
<evidence type="ECO:0000256" key="3">
    <source>
        <dbReference type="SAM" id="Phobius"/>
    </source>
</evidence>
<feature type="transmembrane region" description="Helical" evidence="3">
    <location>
        <begin position="270"/>
        <end position="289"/>
    </location>
</feature>
<keyword evidence="3" id="KW-0472">Membrane</keyword>
<evidence type="ECO:0000256" key="2">
    <source>
        <dbReference type="SAM" id="MobiDB-lite"/>
    </source>
</evidence>
<feature type="transmembrane region" description="Helical" evidence="3">
    <location>
        <begin position="63"/>
        <end position="81"/>
    </location>
</feature>
<feature type="region of interest" description="Disordered" evidence="2">
    <location>
        <begin position="292"/>
        <end position="316"/>
    </location>
</feature>
<dbReference type="InterPro" id="IPR037185">
    <property type="entry name" value="EmrE-like"/>
</dbReference>
<dbReference type="GO" id="GO:0016020">
    <property type="term" value="C:membrane"/>
    <property type="evidence" value="ECO:0007669"/>
    <property type="project" value="InterPro"/>
</dbReference>
<dbReference type="EMBL" id="FOPJ01000003">
    <property type="protein sequence ID" value="SFG38828.1"/>
    <property type="molecule type" value="Genomic_DNA"/>
</dbReference>
<dbReference type="Proteomes" id="UP000199065">
    <property type="component" value="Unassembled WGS sequence"/>
</dbReference>
<evidence type="ECO:0000313" key="5">
    <source>
        <dbReference type="EMBL" id="SFG38828.1"/>
    </source>
</evidence>
<evidence type="ECO:0000313" key="6">
    <source>
        <dbReference type="Proteomes" id="UP000199065"/>
    </source>
</evidence>
<evidence type="ECO:0000256" key="1">
    <source>
        <dbReference type="ARBA" id="ARBA00007362"/>
    </source>
</evidence>
<keyword evidence="6" id="KW-1185">Reference proteome</keyword>